<dbReference type="InterPro" id="IPR019619">
    <property type="entry name" value="DUF2490"/>
</dbReference>
<feature type="chain" id="PRO_5038583727" evidence="1">
    <location>
        <begin position="26"/>
        <end position="246"/>
    </location>
</feature>
<gene>
    <name evidence="2" type="ORF">KTO63_03455</name>
</gene>
<sequence>MQKSLLHVVIIIALSAALLPFSAMAQPDKLGGWDIINATINPNKKFSYWLEAQTRSQYLTKDFYYHELKGGVAYNLSDKTQFFVGMGDYKTYTYPGNYEKPVAAAEFRMWEQFILKSQIDRVKIEHRYRIEQRWIYGNYKNRFRYRINPIVPLNHAKVIPKTVYLSAFDEVFFTDKGPYFERNRFFVGAGYQFTGLFALQSGFIRQFDYNTTNGGVGKNFIQTTLLFYIDKHTLNRDVERKPNTID</sequence>
<dbReference type="RefSeq" id="WP_217789753.1">
    <property type="nucleotide sequence ID" value="NZ_JAHSPG010000002.1"/>
</dbReference>
<name>A0A9E2W1K5_9BACT</name>
<dbReference type="Pfam" id="PF10677">
    <property type="entry name" value="DUF2490"/>
    <property type="match status" value="1"/>
</dbReference>
<organism evidence="2 3">
    <name type="scientific">Pinibacter aurantiacus</name>
    <dbReference type="NCBI Taxonomy" id="2851599"/>
    <lineage>
        <taxon>Bacteria</taxon>
        <taxon>Pseudomonadati</taxon>
        <taxon>Bacteroidota</taxon>
        <taxon>Chitinophagia</taxon>
        <taxon>Chitinophagales</taxon>
        <taxon>Chitinophagaceae</taxon>
        <taxon>Pinibacter</taxon>
    </lineage>
</organism>
<feature type="signal peptide" evidence="1">
    <location>
        <begin position="1"/>
        <end position="25"/>
    </location>
</feature>
<keyword evidence="3" id="KW-1185">Reference proteome</keyword>
<evidence type="ECO:0000313" key="2">
    <source>
        <dbReference type="EMBL" id="MBV4356190.1"/>
    </source>
</evidence>
<dbReference type="EMBL" id="JAHSPG010000002">
    <property type="protein sequence ID" value="MBV4356190.1"/>
    <property type="molecule type" value="Genomic_DNA"/>
</dbReference>
<evidence type="ECO:0000313" key="3">
    <source>
        <dbReference type="Proteomes" id="UP000812270"/>
    </source>
</evidence>
<reference evidence="2" key="1">
    <citation type="submission" date="2021-06" db="EMBL/GenBank/DDBJ databases">
        <authorList>
            <person name="Huq M.A."/>
        </authorList>
    </citation>
    <scope>NUCLEOTIDE SEQUENCE</scope>
    <source>
        <strain evidence="2">MAH-26</strain>
    </source>
</reference>
<keyword evidence="1" id="KW-0732">Signal</keyword>
<comment type="caution">
    <text evidence="2">The sequence shown here is derived from an EMBL/GenBank/DDBJ whole genome shotgun (WGS) entry which is preliminary data.</text>
</comment>
<proteinExistence type="predicted"/>
<evidence type="ECO:0000256" key="1">
    <source>
        <dbReference type="SAM" id="SignalP"/>
    </source>
</evidence>
<protein>
    <submittedName>
        <fullName evidence="2">DUF2490 domain-containing protein</fullName>
    </submittedName>
</protein>
<dbReference type="Proteomes" id="UP000812270">
    <property type="component" value="Unassembled WGS sequence"/>
</dbReference>
<dbReference type="AlphaFoldDB" id="A0A9E2W1K5"/>
<accession>A0A9E2W1K5</accession>